<evidence type="ECO:0000313" key="2">
    <source>
        <dbReference type="Proteomes" id="UP000679307"/>
    </source>
</evidence>
<dbReference type="EMBL" id="CP075371">
    <property type="protein sequence ID" value="QVT79571.1"/>
    <property type="molecule type" value="Genomic_DNA"/>
</dbReference>
<evidence type="ECO:0000313" key="1">
    <source>
        <dbReference type="EMBL" id="QVT79571.1"/>
    </source>
</evidence>
<sequence>MTTMSHRTQHPTEAICPPWCAGHDGAGYQHWYDTDNATSRDHMADPRYVGEVGVSEGLLETAPGVVGVAFVEVYSDDASDLTPTQARELASLLLEAADRAEAQR</sequence>
<protein>
    <recommendedName>
        <fullName evidence="3">GAF domain-containing protein</fullName>
    </recommendedName>
</protein>
<gene>
    <name evidence="1" type="ORF">ENKNEFLB_01954</name>
</gene>
<reference evidence="1 2" key="1">
    <citation type="submission" date="2021-05" db="EMBL/GenBank/DDBJ databases">
        <title>Complete genome of Nocardioides aquaticus KCTC 9944T isolated from meromictic and hypersaline Ekho Lake, Antarctica.</title>
        <authorList>
            <person name="Hwang K."/>
            <person name="Kim K.M."/>
            <person name="Choe H."/>
        </authorList>
    </citation>
    <scope>NUCLEOTIDE SEQUENCE [LARGE SCALE GENOMIC DNA]</scope>
    <source>
        <strain evidence="1 2">KCTC 9944</strain>
    </source>
</reference>
<name>A0ABX8EGY1_9ACTN</name>
<evidence type="ECO:0008006" key="3">
    <source>
        <dbReference type="Google" id="ProtNLM"/>
    </source>
</evidence>
<organism evidence="1 2">
    <name type="scientific">Nocardioides aquaticus</name>
    <dbReference type="NCBI Taxonomy" id="160826"/>
    <lineage>
        <taxon>Bacteria</taxon>
        <taxon>Bacillati</taxon>
        <taxon>Actinomycetota</taxon>
        <taxon>Actinomycetes</taxon>
        <taxon>Propionibacteriales</taxon>
        <taxon>Nocardioidaceae</taxon>
        <taxon>Nocardioides</taxon>
    </lineage>
</organism>
<keyword evidence="2" id="KW-1185">Reference proteome</keyword>
<accession>A0ABX8EGY1</accession>
<dbReference type="Proteomes" id="UP000679307">
    <property type="component" value="Chromosome"/>
</dbReference>
<dbReference type="Pfam" id="PF21848">
    <property type="entry name" value="DUF6907"/>
    <property type="match status" value="1"/>
</dbReference>
<dbReference type="RefSeq" id="WP_214059003.1">
    <property type="nucleotide sequence ID" value="NZ_BAAAHS010000210.1"/>
</dbReference>
<proteinExistence type="predicted"/>
<dbReference type="InterPro" id="IPR054202">
    <property type="entry name" value="DUF6907"/>
</dbReference>